<name>A0AAJ6NSL5_9CYAN</name>
<dbReference type="EMBL" id="CP124543">
    <property type="protein sequence ID" value="WGV25761.1"/>
    <property type="molecule type" value="Genomic_DNA"/>
</dbReference>
<evidence type="ECO:0000256" key="1">
    <source>
        <dbReference type="SAM" id="SignalP"/>
    </source>
</evidence>
<protein>
    <recommendedName>
        <fullName evidence="4">Lipoprotein</fullName>
    </recommendedName>
</protein>
<evidence type="ECO:0008006" key="4">
    <source>
        <dbReference type="Google" id="ProtNLM"/>
    </source>
</evidence>
<organism evidence="2 3">
    <name type="scientific">Halotia branconii CENA392</name>
    <dbReference type="NCBI Taxonomy" id="1539056"/>
    <lineage>
        <taxon>Bacteria</taxon>
        <taxon>Bacillati</taxon>
        <taxon>Cyanobacteriota</taxon>
        <taxon>Cyanophyceae</taxon>
        <taxon>Nostocales</taxon>
        <taxon>Nodulariaceae</taxon>
        <taxon>Halotia</taxon>
    </lineage>
</organism>
<dbReference type="KEGG" id="hbq:QI031_29260"/>
<evidence type="ECO:0000313" key="3">
    <source>
        <dbReference type="Proteomes" id="UP001223520"/>
    </source>
</evidence>
<reference evidence="2 3" key="1">
    <citation type="journal article" date="2023" name="Limnol Oceanogr Lett">
        <title>Environmental adaptations by the intertidal Antarctic cyanobacterium Halotia branconii CENA392 as revealed using long-read genome sequencing.</title>
        <authorList>
            <person name="Dextro R.B."/>
            <person name="Delbaje E."/>
            <person name="Freitas P.N.N."/>
            <person name="Geraldes V."/>
            <person name="Pinto E."/>
            <person name="Long P.F."/>
            <person name="Fiore M.F."/>
        </authorList>
    </citation>
    <scope>NUCLEOTIDE SEQUENCE [LARGE SCALE GENOMIC DNA]</scope>
    <source>
        <strain evidence="2 3">CENA392</strain>
    </source>
</reference>
<dbReference type="AlphaFoldDB" id="A0AAJ6NSL5"/>
<feature type="chain" id="PRO_5042471282" description="Lipoprotein" evidence="1">
    <location>
        <begin position="25"/>
        <end position="116"/>
    </location>
</feature>
<dbReference type="RefSeq" id="WP_281483048.1">
    <property type="nucleotide sequence ID" value="NZ_CP124543.1"/>
</dbReference>
<feature type="signal peptide" evidence="1">
    <location>
        <begin position="1"/>
        <end position="24"/>
    </location>
</feature>
<dbReference type="PROSITE" id="PS51257">
    <property type="entry name" value="PROKAR_LIPOPROTEIN"/>
    <property type="match status" value="1"/>
</dbReference>
<dbReference type="Proteomes" id="UP001223520">
    <property type="component" value="Chromosome"/>
</dbReference>
<keyword evidence="3" id="KW-1185">Reference proteome</keyword>
<proteinExistence type="predicted"/>
<keyword evidence="1" id="KW-0732">Signal</keyword>
<sequence>MFSINRTFVVVLPVVSLGILTACARDHSEATIANELLRSKPNMILNVKRQAGNCPETIGIWTFLLPFEGGAEHTAVADMRNAKLVSSGKKFVEYESMLRNSHASCIGSAHTISRNY</sequence>
<accession>A0AAJ6NSL5</accession>
<gene>
    <name evidence="2" type="ORF">QI031_29260</name>
</gene>
<evidence type="ECO:0000313" key="2">
    <source>
        <dbReference type="EMBL" id="WGV25761.1"/>
    </source>
</evidence>